<sequence length="60" mass="7119">MHIPDLFISAYLSVMLVRNMIHYVIDEKLMNFTRYMYFLSLLFSCHFNIAIPLVLSFTIA</sequence>
<accession>A0A3N4M0B8</accession>
<organism evidence="2 3">
    <name type="scientific">Terfezia boudieri ATCC MYA-4762</name>
    <dbReference type="NCBI Taxonomy" id="1051890"/>
    <lineage>
        <taxon>Eukaryota</taxon>
        <taxon>Fungi</taxon>
        <taxon>Dikarya</taxon>
        <taxon>Ascomycota</taxon>
        <taxon>Pezizomycotina</taxon>
        <taxon>Pezizomycetes</taxon>
        <taxon>Pezizales</taxon>
        <taxon>Pezizaceae</taxon>
        <taxon>Terfezia</taxon>
    </lineage>
</organism>
<keyword evidence="3" id="KW-1185">Reference proteome</keyword>
<reference evidence="2 3" key="1">
    <citation type="journal article" date="2018" name="Nat. Ecol. Evol.">
        <title>Pezizomycetes genomes reveal the molecular basis of ectomycorrhizal truffle lifestyle.</title>
        <authorList>
            <person name="Murat C."/>
            <person name="Payen T."/>
            <person name="Noel B."/>
            <person name="Kuo A."/>
            <person name="Morin E."/>
            <person name="Chen J."/>
            <person name="Kohler A."/>
            <person name="Krizsan K."/>
            <person name="Balestrini R."/>
            <person name="Da Silva C."/>
            <person name="Montanini B."/>
            <person name="Hainaut M."/>
            <person name="Levati E."/>
            <person name="Barry K.W."/>
            <person name="Belfiori B."/>
            <person name="Cichocki N."/>
            <person name="Clum A."/>
            <person name="Dockter R.B."/>
            <person name="Fauchery L."/>
            <person name="Guy J."/>
            <person name="Iotti M."/>
            <person name="Le Tacon F."/>
            <person name="Lindquist E.A."/>
            <person name="Lipzen A."/>
            <person name="Malagnac F."/>
            <person name="Mello A."/>
            <person name="Molinier V."/>
            <person name="Miyauchi S."/>
            <person name="Poulain J."/>
            <person name="Riccioni C."/>
            <person name="Rubini A."/>
            <person name="Sitrit Y."/>
            <person name="Splivallo R."/>
            <person name="Traeger S."/>
            <person name="Wang M."/>
            <person name="Zifcakova L."/>
            <person name="Wipf D."/>
            <person name="Zambonelli A."/>
            <person name="Paolocci F."/>
            <person name="Nowrousian M."/>
            <person name="Ottonello S."/>
            <person name="Baldrian P."/>
            <person name="Spatafora J.W."/>
            <person name="Henrissat B."/>
            <person name="Nagy L.G."/>
            <person name="Aury J.M."/>
            <person name="Wincker P."/>
            <person name="Grigoriev I.V."/>
            <person name="Bonfante P."/>
            <person name="Martin F.M."/>
        </authorList>
    </citation>
    <scope>NUCLEOTIDE SEQUENCE [LARGE SCALE GENOMIC DNA]</scope>
    <source>
        <strain evidence="2 3">ATCC MYA-4762</strain>
    </source>
</reference>
<dbReference type="Proteomes" id="UP000267821">
    <property type="component" value="Unassembled WGS sequence"/>
</dbReference>
<dbReference type="AlphaFoldDB" id="A0A3N4M0B8"/>
<evidence type="ECO:0000313" key="2">
    <source>
        <dbReference type="EMBL" id="RPB26371.1"/>
    </source>
</evidence>
<keyword evidence="1" id="KW-0812">Transmembrane</keyword>
<keyword evidence="1" id="KW-1133">Transmembrane helix</keyword>
<evidence type="ECO:0000313" key="3">
    <source>
        <dbReference type="Proteomes" id="UP000267821"/>
    </source>
</evidence>
<dbReference type="EMBL" id="ML121535">
    <property type="protein sequence ID" value="RPB26371.1"/>
    <property type="molecule type" value="Genomic_DNA"/>
</dbReference>
<evidence type="ECO:0000256" key="1">
    <source>
        <dbReference type="SAM" id="Phobius"/>
    </source>
</evidence>
<proteinExistence type="predicted"/>
<feature type="transmembrane region" description="Helical" evidence="1">
    <location>
        <begin position="6"/>
        <end position="25"/>
    </location>
</feature>
<gene>
    <name evidence="2" type="ORF">L211DRAFT_714613</name>
</gene>
<name>A0A3N4M0B8_9PEZI</name>
<feature type="transmembrane region" description="Helical" evidence="1">
    <location>
        <begin position="37"/>
        <end position="59"/>
    </location>
</feature>
<protein>
    <submittedName>
        <fullName evidence="2">Uncharacterized protein</fullName>
    </submittedName>
</protein>
<keyword evidence="1" id="KW-0472">Membrane</keyword>
<dbReference type="InParanoid" id="A0A3N4M0B8"/>